<dbReference type="InterPro" id="IPR047047">
    <property type="entry name" value="GST_Omega-like_C"/>
</dbReference>
<feature type="domain" description="GST N-terminal" evidence="5">
    <location>
        <begin position="54"/>
        <end position="149"/>
    </location>
</feature>
<keyword evidence="6" id="KW-0614">Plasmid</keyword>
<dbReference type="SFLD" id="SFLDG01148">
    <property type="entry name" value="Xi_(cytGST)"/>
    <property type="match status" value="1"/>
</dbReference>
<dbReference type="SUPFAM" id="SSF52833">
    <property type="entry name" value="Thioredoxin-like"/>
    <property type="match status" value="1"/>
</dbReference>
<dbReference type="SFLD" id="SFLDS00019">
    <property type="entry name" value="Glutathione_Transferase_(cytos"/>
    <property type="match status" value="1"/>
</dbReference>
<dbReference type="GO" id="GO:0004364">
    <property type="term" value="F:glutathione transferase activity"/>
    <property type="evidence" value="ECO:0007669"/>
    <property type="project" value="InterPro"/>
</dbReference>
<dbReference type="InterPro" id="IPR036249">
    <property type="entry name" value="Thioredoxin-like_sf"/>
</dbReference>
<proteinExistence type="predicted"/>
<evidence type="ECO:0000313" key="6">
    <source>
        <dbReference type="EMBL" id="AUR01184.1"/>
    </source>
</evidence>
<dbReference type="SFLD" id="SFLDG01206">
    <property type="entry name" value="Xi.1"/>
    <property type="match status" value="1"/>
</dbReference>
<dbReference type="Pfam" id="PF13409">
    <property type="entry name" value="GST_N_2"/>
    <property type="match status" value="1"/>
</dbReference>
<feature type="active site" description="Nucleophile" evidence="1">
    <location>
        <position position="55"/>
    </location>
</feature>
<evidence type="ECO:0000256" key="3">
    <source>
        <dbReference type="PIRSR" id="PIRSR015753-3"/>
    </source>
</evidence>
<dbReference type="PANTHER" id="PTHR32419:SF6">
    <property type="entry name" value="GLUTATHIONE S-TRANSFERASE OMEGA-LIKE 1-RELATED"/>
    <property type="match status" value="1"/>
</dbReference>
<organism evidence="6 7">
    <name type="scientific">Phaeobacter inhibens</name>
    <dbReference type="NCBI Taxonomy" id="221822"/>
    <lineage>
        <taxon>Bacteria</taxon>
        <taxon>Pseudomonadati</taxon>
        <taxon>Pseudomonadota</taxon>
        <taxon>Alphaproteobacteria</taxon>
        <taxon>Rhodobacterales</taxon>
        <taxon>Roseobacteraceae</taxon>
        <taxon>Phaeobacter</taxon>
    </lineage>
</organism>
<accession>A0A2I7KF36</accession>
<evidence type="ECO:0000313" key="7">
    <source>
        <dbReference type="Proteomes" id="UP000236447"/>
    </source>
</evidence>
<evidence type="ECO:0000259" key="5">
    <source>
        <dbReference type="Pfam" id="PF13409"/>
    </source>
</evidence>
<name>A0A2I7KF36_9RHOB</name>
<dbReference type="InterPro" id="IPR036282">
    <property type="entry name" value="Glutathione-S-Trfase_C_sf"/>
</dbReference>
<dbReference type="InterPro" id="IPR016639">
    <property type="entry name" value="GST_Omega/GSH"/>
</dbReference>
<evidence type="ECO:0000256" key="4">
    <source>
        <dbReference type="SAM" id="MobiDB-lite"/>
    </source>
</evidence>
<feature type="region of interest" description="Disordered" evidence="4">
    <location>
        <begin position="299"/>
        <end position="321"/>
    </location>
</feature>
<feature type="site" description="Lowers pKa of active site Cys" evidence="3">
    <location>
        <position position="287"/>
    </location>
</feature>
<dbReference type="EMBL" id="CP010726">
    <property type="protein sequence ID" value="AUR01184.1"/>
    <property type="molecule type" value="Genomic_DNA"/>
</dbReference>
<dbReference type="RefSeq" id="WP_102884436.1">
    <property type="nucleotide sequence ID" value="NZ_CP010726.1"/>
</dbReference>
<dbReference type="Pfam" id="PF13410">
    <property type="entry name" value="GST_C_2"/>
    <property type="match status" value="1"/>
</dbReference>
<keyword evidence="6" id="KW-0808">Transferase</keyword>
<dbReference type="PIRSF" id="PIRSF015753">
    <property type="entry name" value="GST"/>
    <property type="match status" value="1"/>
</dbReference>
<protein>
    <submittedName>
        <fullName evidence="6">Glutathione transferase-like protein</fullName>
    </submittedName>
</protein>
<feature type="active site" description="Proton donor/acceptor" evidence="1">
    <location>
        <position position="186"/>
    </location>
</feature>
<dbReference type="SUPFAM" id="SSF47616">
    <property type="entry name" value="GST C-terminal domain-like"/>
    <property type="match status" value="1"/>
</dbReference>
<geneLocation type="plasmid" evidence="7">
    <name>pp88_a</name>
</geneLocation>
<feature type="binding site" evidence="2">
    <location>
        <position position="88"/>
    </location>
    <ligand>
        <name>glutathione</name>
        <dbReference type="ChEBI" id="CHEBI:57925"/>
    </ligand>
</feature>
<reference evidence="6 7" key="1">
    <citation type="journal article" date="2017" name="Front. Microbiol.">
        <title>Phaeobacter piscinae sp. nov., a species of the Roseobacter group and potential aquaculture probiont.</title>
        <authorList>
            <person name="Sonnenschein E.C."/>
            <person name="Phippen C.B.W."/>
            <person name="Nielsen K.F."/>
            <person name="Mateiu R.V."/>
            <person name="Melchiorsen J."/>
            <person name="Gram L."/>
            <person name="Overmann J."/>
            <person name="Freese H.M."/>
        </authorList>
    </citation>
    <scope>NUCLEOTIDE SEQUENCE [LARGE SCALE GENOMIC DNA]</scope>
    <source>
        <strain evidence="6 7">P88</strain>
        <plasmid evidence="7">pp88_a</plasmid>
    </source>
</reference>
<gene>
    <name evidence="6" type="ORF">PhaeoP88_03872</name>
</gene>
<dbReference type="Gene3D" id="3.40.30.10">
    <property type="entry name" value="Glutaredoxin"/>
    <property type="match status" value="1"/>
</dbReference>
<dbReference type="PANTHER" id="PTHR32419">
    <property type="entry name" value="GLUTATHIONYL-HYDROQUINONE REDUCTASE"/>
    <property type="match status" value="1"/>
</dbReference>
<reference evidence="6 7" key="2">
    <citation type="journal article" date="2017" name="Genome Biol. Evol.">
        <title>Trajectories and Drivers of Genome Evolution in Surface-Associated Marine Phaeobacter.</title>
        <authorList>
            <person name="Freese H.M."/>
            <person name="Sikorski J."/>
            <person name="Bunk B."/>
            <person name="Scheuner C."/>
            <person name="Meier-Kolthoff J.P."/>
            <person name="Sproer C."/>
            <person name="Gram L."/>
            <person name="Overmann J."/>
        </authorList>
    </citation>
    <scope>NUCLEOTIDE SEQUENCE [LARGE SCALE GENOMIC DNA]</scope>
    <source>
        <strain evidence="6 7">P88</strain>
        <plasmid evidence="7">pp88_a</plasmid>
    </source>
</reference>
<dbReference type="Proteomes" id="UP000236447">
    <property type="component" value="Plasmid pP88_a"/>
</dbReference>
<dbReference type="CDD" id="cd03190">
    <property type="entry name" value="GST_C_Omega_like"/>
    <property type="match status" value="1"/>
</dbReference>
<evidence type="ECO:0000256" key="2">
    <source>
        <dbReference type="PIRSR" id="PIRSR015753-2"/>
    </source>
</evidence>
<feature type="binding site" evidence="2">
    <location>
        <begin position="139"/>
        <end position="140"/>
    </location>
    <ligand>
        <name>glutathione</name>
        <dbReference type="ChEBI" id="CHEBI:57925"/>
    </ligand>
</feature>
<dbReference type="InterPro" id="IPR040079">
    <property type="entry name" value="Glutathione_S-Trfase"/>
</dbReference>
<sequence length="321" mass="36007">MAKMLIDGILTEKPKPGDGVFRRMSSGFRNRIEPQAEAEFPAEVGRYHLYVSMACPWSHRTTILRALKGLEKIITVTQMLPMAGPDGWQIDAAAHDPTAGVPRDEYLYQVYQRADPSHTGPVTVPVLLDKKTCRIVSNDSGEIMRMLNSAFDELAGATPDFYPPDLQQDIDRISTEIYAPVNNGVYRAGFATTQAAYDAAITDLFGKLEELDTLLGTSRYLTGEQITEADWRLFTTLVRFDPVYATHFNTDRKRIADYRNLGPYLRDLYQVPGVAATIEMEAIRQHYFLSHRHINPHGIISTGPDQDLDDPHGRDGTAYPT</sequence>
<dbReference type="InterPro" id="IPR004045">
    <property type="entry name" value="Glutathione_S-Trfase_N"/>
</dbReference>
<feature type="site" description="Lowers pKa of active site Cys" evidence="3">
    <location>
        <position position="244"/>
    </location>
</feature>
<dbReference type="Gene3D" id="1.20.1050.10">
    <property type="match status" value="1"/>
</dbReference>
<dbReference type="GO" id="GO:0005737">
    <property type="term" value="C:cytoplasm"/>
    <property type="evidence" value="ECO:0007669"/>
    <property type="project" value="TreeGrafter"/>
</dbReference>
<evidence type="ECO:0000256" key="1">
    <source>
        <dbReference type="PIRSR" id="PIRSR015753-1"/>
    </source>
</evidence>
<dbReference type="AlphaFoldDB" id="A0A2I7KF36"/>